<reference evidence="17" key="1">
    <citation type="journal article" date="2018" name="Asian Herpetol Res">
        <title>The Mitochondrial Genome of Pseudocalotes microlepis (Squamata: Agamidae) and its Phylogenetic Position in Agamids.</title>
        <authorList>
            <person name="Yu X."/>
            <person name="Du Y."/>
            <person name="Fang M."/>
            <person name="Li H."/>
            <person name="Lin L."/>
        </authorList>
    </citation>
    <scope>NUCLEOTIDE SEQUENCE</scope>
</reference>
<comment type="function">
    <text evidence="15">Core subunit of the mitochondrial membrane respiratory chain NADH dehydrogenase (Complex I) which catalyzes electron transfer from NADH through the respiratory chain, using ubiquinone as an electron acceptor. Essential for the catalytic activity and assembly of complex I.</text>
</comment>
<evidence type="ECO:0000256" key="13">
    <source>
        <dbReference type="ARBA" id="ARBA00023136"/>
    </source>
</evidence>
<organism evidence="17">
    <name type="scientific">Pseudocalotes microlepis</name>
    <name type="common">Burmese false bloodsucker</name>
    <dbReference type="NCBI Taxonomy" id="1963763"/>
    <lineage>
        <taxon>Eukaryota</taxon>
        <taxon>Metazoa</taxon>
        <taxon>Chordata</taxon>
        <taxon>Craniata</taxon>
        <taxon>Vertebrata</taxon>
        <taxon>Euteleostomi</taxon>
        <taxon>Lepidosauria</taxon>
        <taxon>Squamata</taxon>
        <taxon>Bifurcata</taxon>
        <taxon>Unidentata</taxon>
        <taxon>Episquamata</taxon>
        <taxon>Toxicofera</taxon>
        <taxon>Iguania</taxon>
        <taxon>Acrodonta</taxon>
        <taxon>Agamidae</taxon>
        <taxon>Draconinae</taxon>
        <taxon>Pseudocalotes</taxon>
    </lineage>
</organism>
<dbReference type="Pfam" id="PF00499">
    <property type="entry name" value="Oxidored_q3"/>
    <property type="match status" value="1"/>
</dbReference>
<feature type="signal peptide" evidence="16">
    <location>
        <begin position="1"/>
        <end position="17"/>
    </location>
</feature>
<feature type="transmembrane region" description="Helical" evidence="15">
    <location>
        <begin position="52"/>
        <end position="72"/>
    </location>
</feature>
<evidence type="ECO:0000256" key="12">
    <source>
        <dbReference type="ARBA" id="ARBA00023128"/>
    </source>
</evidence>
<keyword evidence="7 15" id="KW-0812">Transmembrane</keyword>
<keyword evidence="9 15" id="KW-0249">Electron transport</keyword>
<evidence type="ECO:0000256" key="6">
    <source>
        <dbReference type="ARBA" id="ARBA00022660"/>
    </source>
</evidence>
<keyword evidence="8 15" id="KW-1278">Translocase</keyword>
<keyword evidence="15" id="KW-0830">Ubiquinone</keyword>
<keyword evidence="12 15" id="KW-0496">Mitochondrion</keyword>
<evidence type="ECO:0000256" key="3">
    <source>
        <dbReference type="ARBA" id="ARBA00012944"/>
    </source>
</evidence>
<evidence type="ECO:0000256" key="15">
    <source>
        <dbReference type="RuleBase" id="RU004430"/>
    </source>
</evidence>
<evidence type="ECO:0000313" key="18">
    <source>
        <dbReference type="EMBL" id="QGN67008.1"/>
    </source>
</evidence>
<evidence type="ECO:0000256" key="4">
    <source>
        <dbReference type="ARBA" id="ARBA00021095"/>
    </source>
</evidence>
<evidence type="ECO:0000256" key="5">
    <source>
        <dbReference type="ARBA" id="ARBA00022448"/>
    </source>
</evidence>
<geneLocation type="mitochondrion" evidence="17"/>
<accession>A0A384U4R2</accession>
<evidence type="ECO:0000256" key="16">
    <source>
        <dbReference type="SAM" id="SignalP"/>
    </source>
</evidence>
<proteinExistence type="inferred from homology"/>
<keyword evidence="10 15" id="KW-1133">Transmembrane helix</keyword>
<dbReference type="PANTHER" id="PTHR11435:SF1">
    <property type="entry name" value="NADH-UBIQUINONE OXIDOREDUCTASE CHAIN 6"/>
    <property type="match status" value="1"/>
</dbReference>
<dbReference type="EC" id="7.1.1.2" evidence="3 15"/>
<dbReference type="GO" id="GO:0031966">
    <property type="term" value="C:mitochondrial membrane"/>
    <property type="evidence" value="ECO:0007669"/>
    <property type="project" value="UniProtKB-SubCell"/>
</dbReference>
<keyword evidence="11 15" id="KW-0520">NAD</keyword>
<evidence type="ECO:0000256" key="9">
    <source>
        <dbReference type="ARBA" id="ARBA00022982"/>
    </source>
</evidence>
<dbReference type="PANTHER" id="PTHR11435">
    <property type="entry name" value="NADH UBIQUINONE OXIDOREDUCTASE SUBUNIT ND6"/>
    <property type="match status" value="1"/>
</dbReference>
<feature type="transmembrane region" description="Helical" evidence="15">
    <location>
        <begin position="84"/>
        <end position="109"/>
    </location>
</feature>
<comment type="catalytic activity">
    <reaction evidence="14 15">
        <text>a ubiquinone + NADH + 5 H(+)(in) = a ubiquinol + NAD(+) + 4 H(+)(out)</text>
        <dbReference type="Rhea" id="RHEA:29091"/>
        <dbReference type="Rhea" id="RHEA-COMP:9565"/>
        <dbReference type="Rhea" id="RHEA-COMP:9566"/>
        <dbReference type="ChEBI" id="CHEBI:15378"/>
        <dbReference type="ChEBI" id="CHEBI:16389"/>
        <dbReference type="ChEBI" id="CHEBI:17976"/>
        <dbReference type="ChEBI" id="CHEBI:57540"/>
        <dbReference type="ChEBI" id="CHEBI:57945"/>
        <dbReference type="EC" id="7.1.1.2"/>
    </reaction>
</comment>
<evidence type="ECO:0000256" key="7">
    <source>
        <dbReference type="ARBA" id="ARBA00022692"/>
    </source>
</evidence>
<dbReference type="EMBL" id="KX898132">
    <property type="protein sequence ID" value="AQU64365.1"/>
    <property type="molecule type" value="Genomic_DNA"/>
</dbReference>
<protein>
    <recommendedName>
        <fullName evidence="4 15">NADH-ubiquinone oxidoreductase chain 6</fullName>
        <ecNumber evidence="3 15">7.1.1.2</ecNumber>
    </recommendedName>
</protein>
<evidence type="ECO:0000256" key="11">
    <source>
        <dbReference type="ARBA" id="ARBA00023027"/>
    </source>
</evidence>
<keyword evidence="16" id="KW-0732">Signal</keyword>
<keyword evidence="13 15" id="KW-0472">Membrane</keyword>
<dbReference type="InterPro" id="IPR050269">
    <property type="entry name" value="ComplexI_Subunit6"/>
</dbReference>
<sequence>MNLVFLLSAGFFMGVVGVVSNPSSCFAASALMVAAGFGCGVVAELGSPFLALVLFIVYLGGMLVVFVYSVAMSSDLYPKAWGNLSVGLCAVSYIMVATCVCVCGGSYLYSGGSYKLATSMGFDSGVGGICLLYSVGGWSLLILGASLLLTLLVVLELVRGIFFGVLKGAS</sequence>
<feature type="chain" id="PRO_5033362463" description="NADH-ubiquinone oxidoreductase chain 6" evidence="16">
    <location>
        <begin position="18"/>
        <end position="170"/>
    </location>
</feature>
<evidence type="ECO:0000256" key="1">
    <source>
        <dbReference type="ARBA" id="ARBA00004225"/>
    </source>
</evidence>
<evidence type="ECO:0000256" key="14">
    <source>
        <dbReference type="ARBA" id="ARBA00049551"/>
    </source>
</evidence>
<evidence type="ECO:0000256" key="2">
    <source>
        <dbReference type="ARBA" id="ARBA00005698"/>
    </source>
</evidence>
<keyword evidence="6 15" id="KW-0679">Respiratory chain</keyword>
<dbReference type="GO" id="GO:0008137">
    <property type="term" value="F:NADH dehydrogenase (ubiquinone) activity"/>
    <property type="evidence" value="ECO:0007669"/>
    <property type="project" value="UniProtKB-UniRule"/>
</dbReference>
<name>A0A384U4R2_9SAUR</name>
<evidence type="ECO:0000256" key="10">
    <source>
        <dbReference type="ARBA" id="ARBA00022989"/>
    </source>
</evidence>
<evidence type="ECO:0000313" key="17">
    <source>
        <dbReference type="EMBL" id="AQU64365.1"/>
    </source>
</evidence>
<keyword evidence="5 15" id="KW-0813">Transport</keyword>
<evidence type="ECO:0000256" key="8">
    <source>
        <dbReference type="ARBA" id="ARBA00022967"/>
    </source>
</evidence>
<gene>
    <name evidence="17" type="primary">ND6</name>
</gene>
<dbReference type="EMBL" id="MK256359">
    <property type="protein sequence ID" value="QGN67008.1"/>
    <property type="molecule type" value="Genomic_DNA"/>
</dbReference>
<dbReference type="AlphaFoldDB" id="A0A384U4R2"/>
<reference evidence="18" key="2">
    <citation type="submission" date="2018-12" db="EMBL/GenBank/DDBJ databases">
        <authorList>
            <person name="Meng F."/>
            <person name="Liu Y."/>
        </authorList>
    </citation>
    <scope>NUCLEOTIDE SEQUENCE</scope>
</reference>
<comment type="subcellular location">
    <subcellularLocation>
        <location evidence="1 15">Mitochondrion membrane</location>
        <topology evidence="1 15">Multi-pass membrane protein</topology>
    </subcellularLocation>
</comment>
<dbReference type="InterPro" id="IPR001457">
    <property type="entry name" value="NADH_UbQ/plastoQ_OxRdtase_su6"/>
</dbReference>
<comment type="similarity">
    <text evidence="2 15">Belongs to the complex I subunit 6 family.</text>
</comment>